<dbReference type="EMBL" id="SEZN01000070">
    <property type="protein sequence ID" value="RYU59200.1"/>
    <property type="molecule type" value="Genomic_DNA"/>
</dbReference>
<dbReference type="AlphaFoldDB" id="A0A4Q5KWG9"/>
<evidence type="ECO:0000313" key="3">
    <source>
        <dbReference type="Proteomes" id="UP000294063"/>
    </source>
</evidence>
<evidence type="ECO:0000313" key="1">
    <source>
        <dbReference type="EMBL" id="RYU51947.1"/>
    </source>
</evidence>
<evidence type="ECO:0000313" key="4">
    <source>
        <dbReference type="Proteomes" id="UP000294166"/>
    </source>
</evidence>
<accession>A0A4Q5KWG9</accession>
<dbReference type="Proteomes" id="UP000294166">
    <property type="component" value="Unassembled WGS sequence"/>
</dbReference>
<sequence length="183" mass="21419">MTASQLVSLIEIDMLNLRKEEKDFLSRKDMKYVDSFNERFSIFNNHFTELTLTLDSAGIPFEDYELLRSTFDRYQAHFINVVNMEVQIGLTEKQGVYGALREDAHNLEMLINKSDDIILETGVLQLRRNEKDFMLRSDKKYVESHQANSRNLKAYLSQLADVDALRVLEEYEATFKKLVQLSH</sequence>
<dbReference type="Proteomes" id="UP000294063">
    <property type="component" value="Unassembled WGS sequence"/>
</dbReference>
<dbReference type="RefSeq" id="WP_130047947.1">
    <property type="nucleotide sequence ID" value="NZ_SEZK01000011.1"/>
</dbReference>
<organism evidence="1 3">
    <name type="scientific">Aliivibrio finisterrensis</name>
    <dbReference type="NCBI Taxonomy" id="511998"/>
    <lineage>
        <taxon>Bacteria</taxon>
        <taxon>Pseudomonadati</taxon>
        <taxon>Pseudomonadota</taxon>
        <taxon>Gammaproteobacteria</taxon>
        <taxon>Vibrionales</taxon>
        <taxon>Vibrionaceae</taxon>
        <taxon>Aliivibrio</taxon>
    </lineage>
</organism>
<comment type="caution">
    <text evidence="1">The sequence shown here is derived from an EMBL/GenBank/DDBJ whole genome shotgun (WGS) entry which is preliminary data.</text>
</comment>
<name>A0A4Q5KWG9_9GAMM</name>
<gene>
    <name evidence="2" type="ORF">ERW53_20105</name>
    <name evidence="1" type="ORF">ERW57_08550</name>
</gene>
<proteinExistence type="predicted"/>
<evidence type="ECO:0000313" key="2">
    <source>
        <dbReference type="EMBL" id="RYU59200.1"/>
    </source>
</evidence>
<reference evidence="3 4" key="1">
    <citation type="submission" date="2019-02" db="EMBL/GenBank/DDBJ databases">
        <title>Genome sequences of Aliivibrio finisterrensis strains from farmed Atlantic salmon.</title>
        <authorList>
            <person name="Bowman J.P."/>
        </authorList>
    </citation>
    <scope>NUCLEOTIDE SEQUENCE [LARGE SCALE GENOMIC DNA]</scope>
    <source>
        <strain evidence="2 4">A21</strain>
        <strain evidence="1 3">A46</strain>
    </source>
</reference>
<keyword evidence="4" id="KW-1185">Reference proteome</keyword>
<dbReference type="EMBL" id="SEZK01000011">
    <property type="protein sequence ID" value="RYU51947.1"/>
    <property type="molecule type" value="Genomic_DNA"/>
</dbReference>
<protein>
    <submittedName>
        <fullName evidence="1">Uncharacterized protein</fullName>
    </submittedName>
</protein>